<dbReference type="Pfam" id="PF17921">
    <property type="entry name" value="Integrase_H2C2"/>
    <property type="match status" value="1"/>
</dbReference>
<evidence type="ECO:0000256" key="3">
    <source>
        <dbReference type="ARBA" id="ARBA00022695"/>
    </source>
</evidence>
<keyword evidence="2" id="KW-0808">Transferase</keyword>
<name>A0A6L2L5F1_TANCI</name>
<keyword evidence="7" id="KW-0255">Endonuclease</keyword>
<dbReference type="SUPFAM" id="SSF56672">
    <property type="entry name" value="DNA/RNA polymerases"/>
    <property type="match status" value="1"/>
</dbReference>
<evidence type="ECO:0000259" key="16">
    <source>
        <dbReference type="PROSITE" id="PS50994"/>
    </source>
</evidence>
<keyword evidence="1" id="KW-0645">Protease</keyword>
<feature type="compositionally biased region" description="Basic and acidic residues" evidence="15">
    <location>
        <begin position="254"/>
        <end position="265"/>
    </location>
</feature>
<dbReference type="PANTHER" id="PTHR37984">
    <property type="entry name" value="PROTEIN CBG26694"/>
    <property type="match status" value="1"/>
</dbReference>
<dbReference type="InterPro" id="IPR001969">
    <property type="entry name" value="Aspartic_peptidase_AS"/>
</dbReference>
<evidence type="ECO:0000256" key="5">
    <source>
        <dbReference type="ARBA" id="ARBA00022723"/>
    </source>
</evidence>
<dbReference type="CDD" id="cd00303">
    <property type="entry name" value="retropepsin_like"/>
    <property type="match status" value="1"/>
</dbReference>
<comment type="caution">
    <text evidence="17">The sequence shown here is derived from an EMBL/GenBank/DDBJ whole genome shotgun (WGS) entry which is preliminary data.</text>
</comment>
<dbReference type="Gene3D" id="3.30.70.270">
    <property type="match status" value="1"/>
</dbReference>
<dbReference type="Pfam" id="PF13975">
    <property type="entry name" value="gag-asp_proteas"/>
    <property type="match status" value="1"/>
</dbReference>
<dbReference type="GO" id="GO:0015074">
    <property type="term" value="P:DNA integration"/>
    <property type="evidence" value="ECO:0007669"/>
    <property type="project" value="UniProtKB-KW"/>
</dbReference>
<dbReference type="GO" id="GO:0003964">
    <property type="term" value="F:RNA-directed DNA polymerase activity"/>
    <property type="evidence" value="ECO:0007669"/>
    <property type="project" value="UniProtKB-KW"/>
</dbReference>
<keyword evidence="11" id="KW-0695">RNA-directed DNA polymerase</keyword>
<feature type="compositionally biased region" description="Basic and acidic residues" evidence="15">
    <location>
        <begin position="16"/>
        <end position="25"/>
    </location>
</feature>
<dbReference type="EMBL" id="BKCJ010003772">
    <property type="protein sequence ID" value="GEU57083.1"/>
    <property type="molecule type" value="Genomic_DNA"/>
</dbReference>
<dbReference type="SUPFAM" id="SSF50630">
    <property type="entry name" value="Acid proteases"/>
    <property type="match status" value="1"/>
</dbReference>
<dbReference type="PANTHER" id="PTHR37984:SF5">
    <property type="entry name" value="PROTEIN NYNRIN-LIKE"/>
    <property type="match status" value="1"/>
</dbReference>
<dbReference type="CDD" id="cd01647">
    <property type="entry name" value="RT_LTR"/>
    <property type="match status" value="1"/>
</dbReference>
<dbReference type="InterPro" id="IPR043502">
    <property type="entry name" value="DNA/RNA_pol_sf"/>
</dbReference>
<keyword evidence="9" id="KW-0460">Magnesium</keyword>
<evidence type="ECO:0000256" key="2">
    <source>
        <dbReference type="ARBA" id="ARBA00022679"/>
    </source>
</evidence>
<dbReference type="InterPro" id="IPR021109">
    <property type="entry name" value="Peptidase_aspartic_dom_sf"/>
</dbReference>
<gene>
    <name evidence="17" type="ORF">Tci_029061</name>
</gene>
<evidence type="ECO:0000313" key="17">
    <source>
        <dbReference type="EMBL" id="GEU57083.1"/>
    </source>
</evidence>
<keyword evidence="10" id="KW-0229">DNA integration</keyword>
<dbReference type="Gene3D" id="1.10.340.70">
    <property type="match status" value="1"/>
</dbReference>
<feature type="region of interest" description="Disordered" evidence="15">
    <location>
        <begin position="317"/>
        <end position="339"/>
    </location>
</feature>
<reference evidence="17" key="1">
    <citation type="journal article" date="2019" name="Sci. Rep.">
        <title>Draft genome of Tanacetum cinerariifolium, the natural source of mosquito coil.</title>
        <authorList>
            <person name="Yamashiro T."/>
            <person name="Shiraishi A."/>
            <person name="Satake H."/>
            <person name="Nakayama K."/>
        </authorList>
    </citation>
    <scope>NUCLEOTIDE SEQUENCE</scope>
</reference>
<evidence type="ECO:0000256" key="14">
    <source>
        <dbReference type="ARBA" id="ARBA00023172"/>
    </source>
</evidence>
<evidence type="ECO:0000256" key="6">
    <source>
        <dbReference type="ARBA" id="ARBA00022750"/>
    </source>
</evidence>
<evidence type="ECO:0000256" key="1">
    <source>
        <dbReference type="ARBA" id="ARBA00022670"/>
    </source>
</evidence>
<sequence length="1320" mass="149613">MANETEKNGASGSVVDENRGRDNARQHPKKRGTSKDIVASLDKRVAGVETSMAELKNQFEGLEGLGSDFDGMREDFRVALNNLSGDLKRKIHDLRDSFMGEITKIREEFGEEVSTLHQTIEDLQADLALCNRSLASGGGNANHGPKLDVPKSSPFVGKQEARAVDDFLWEMEQYLEGVNVRGTTTIDTWAGFVADFKKQFYPENAKNEVKSRLRKLKKSGTIPEYVKEFTTLRRVQDLATTIVHAEALIDFSMRRDSSKPKDQKVNHKKGRGDKNAQPKVNHARKPPSGKDKSMKMNYKSGRCFICDGPHRARDCPKKASLNGMSAHEDEDASNGGNTGSMRILNEIKVKMEVPKVIGKGLQYVEATINGVKVRALVDSGATHSFVAIDEAERLGINATKGSGTIKVVNSLAKPIHEVAKDARVKIGKWEGMIDLSVIPMDDFKVVLGLEFLDKVRAFPMPFANSLCILDGGKTCMVSTERDAKSRSKTLLAMQFKKGFNKSEPCYSAVTRLETDDGSSKVEVPKVIKRVLNEFKDMMPKELPKKLPPRREVDHTIELESGSKPPANAPYRMPPPELEEKKDESLWMCIDYWALNKVTIKNKYPIPLIADLFDQLGKARYFTKLDLRSGYYQVWIAEGDEAKMTYVTRFIMGYSTLASLLTDLLKKNQAWIWDKECQVAFESLKKAVMEEPVLRLPDTMQGIEMTAVIHCLRIWRHYLLGLRFVIKTDNIATSYYQTTSWQDFLADFDYQLEYKPRKANLVADTLSRKAEFAAITQAQFFLQDRIKEGLEHVPLAKKIVALAKDGKTRRFWLKGDMLLTKGDRLYIPKWGDLRRIILKECHDSKWAGHLGIKRTLALVEGTYYCPRMEDDVETFVRTCRIFQQDKIEQKKSGGLLEPLPTPKGPWKSVSMDFTHACRRVPHEIVSDRDPRFTGRFWMKLFKIMGTDLNFSMSFHSQTDGKTERVNALLELYLRHYVSANQHDWAKLLDVAQLSYNMQRSEATRKSPFELVMGGQPLIPNALAASYEGSSPTAYKTMKEWHDQADMAWASLEKATKRMKKWADERRRHVEFEVGDQVMVKLLSQQFKSLRKVHKGLIRRYKGPVLVIGRVGKVPYRVQLSPKLKIHPVFHVSFLKPYHGDEEDPERGVSKRAPTTVVTSYDRELGNGRLIVVVCGRDQEIPRGWNDEDVTSLGCRSSVRMTMHEVVHEMVVGECHEPNSEGLGSTWKEYVNARVAVYSYWSCWSTPTASLMEATSLSSPYFLLAFFFVAYHLPPGVRLSADRSIAFKPGFASTHLVECSMAMARNFKLLGAVGRRPRMLTP</sequence>
<dbReference type="GO" id="GO:0004190">
    <property type="term" value="F:aspartic-type endopeptidase activity"/>
    <property type="evidence" value="ECO:0007669"/>
    <property type="project" value="UniProtKB-KW"/>
</dbReference>
<dbReference type="GO" id="GO:0046872">
    <property type="term" value="F:metal ion binding"/>
    <property type="evidence" value="ECO:0007669"/>
    <property type="project" value="UniProtKB-KW"/>
</dbReference>
<dbReference type="InterPro" id="IPR050951">
    <property type="entry name" value="Retrovirus_Pol_polyprotein"/>
</dbReference>
<keyword evidence="3" id="KW-0548">Nucleotidyltransferase</keyword>
<evidence type="ECO:0000256" key="15">
    <source>
        <dbReference type="SAM" id="MobiDB-lite"/>
    </source>
</evidence>
<proteinExistence type="predicted"/>
<feature type="region of interest" description="Disordered" evidence="15">
    <location>
        <begin position="1"/>
        <end position="37"/>
    </location>
</feature>
<dbReference type="InterPro" id="IPR036397">
    <property type="entry name" value="RNaseH_sf"/>
</dbReference>
<dbReference type="Gene3D" id="2.40.70.10">
    <property type="entry name" value="Acid Proteases"/>
    <property type="match status" value="1"/>
</dbReference>
<dbReference type="SUPFAM" id="SSF53098">
    <property type="entry name" value="Ribonuclease H-like"/>
    <property type="match status" value="1"/>
</dbReference>
<dbReference type="Pfam" id="PF24626">
    <property type="entry name" value="SH3_Tf2-1"/>
    <property type="match status" value="1"/>
</dbReference>
<evidence type="ECO:0000256" key="4">
    <source>
        <dbReference type="ARBA" id="ARBA00022722"/>
    </source>
</evidence>
<keyword evidence="5" id="KW-0479">Metal-binding</keyword>
<dbReference type="GO" id="GO:0003677">
    <property type="term" value="F:DNA binding"/>
    <property type="evidence" value="ECO:0007669"/>
    <property type="project" value="UniProtKB-KW"/>
</dbReference>
<dbReference type="GO" id="GO:0004519">
    <property type="term" value="F:endonuclease activity"/>
    <property type="evidence" value="ECO:0007669"/>
    <property type="project" value="UniProtKB-KW"/>
</dbReference>
<keyword evidence="8" id="KW-0378">Hydrolase</keyword>
<evidence type="ECO:0000256" key="11">
    <source>
        <dbReference type="ARBA" id="ARBA00022918"/>
    </source>
</evidence>
<dbReference type="InterPro" id="IPR005162">
    <property type="entry name" value="Retrotrans_gag_dom"/>
</dbReference>
<evidence type="ECO:0000256" key="9">
    <source>
        <dbReference type="ARBA" id="ARBA00022842"/>
    </source>
</evidence>
<dbReference type="GO" id="GO:0006310">
    <property type="term" value="P:DNA recombination"/>
    <property type="evidence" value="ECO:0007669"/>
    <property type="project" value="UniProtKB-KW"/>
</dbReference>
<dbReference type="Gene3D" id="3.30.420.10">
    <property type="entry name" value="Ribonuclease H-like superfamily/Ribonuclease H"/>
    <property type="match status" value="1"/>
</dbReference>
<keyword evidence="14" id="KW-0233">DNA recombination</keyword>
<evidence type="ECO:0000256" key="13">
    <source>
        <dbReference type="ARBA" id="ARBA00023125"/>
    </source>
</evidence>
<evidence type="ECO:0000256" key="7">
    <source>
        <dbReference type="ARBA" id="ARBA00022759"/>
    </source>
</evidence>
<accession>A0A6L2L5F1</accession>
<evidence type="ECO:0000256" key="8">
    <source>
        <dbReference type="ARBA" id="ARBA00022801"/>
    </source>
</evidence>
<keyword evidence="6" id="KW-0064">Aspartyl protease</keyword>
<organism evidence="17">
    <name type="scientific">Tanacetum cinerariifolium</name>
    <name type="common">Dalmatian daisy</name>
    <name type="synonym">Chrysanthemum cinerariifolium</name>
    <dbReference type="NCBI Taxonomy" id="118510"/>
    <lineage>
        <taxon>Eukaryota</taxon>
        <taxon>Viridiplantae</taxon>
        <taxon>Streptophyta</taxon>
        <taxon>Embryophyta</taxon>
        <taxon>Tracheophyta</taxon>
        <taxon>Spermatophyta</taxon>
        <taxon>Magnoliopsida</taxon>
        <taxon>eudicotyledons</taxon>
        <taxon>Gunneridae</taxon>
        <taxon>Pentapetalae</taxon>
        <taxon>asterids</taxon>
        <taxon>campanulids</taxon>
        <taxon>Asterales</taxon>
        <taxon>Asteraceae</taxon>
        <taxon>Asteroideae</taxon>
        <taxon>Anthemideae</taxon>
        <taxon>Anthemidinae</taxon>
        <taxon>Tanacetum</taxon>
    </lineage>
</organism>
<dbReference type="GO" id="GO:0003887">
    <property type="term" value="F:DNA-directed DNA polymerase activity"/>
    <property type="evidence" value="ECO:0007669"/>
    <property type="project" value="UniProtKB-KW"/>
</dbReference>
<keyword evidence="4" id="KW-0540">Nuclease</keyword>
<keyword evidence="13" id="KW-0238">DNA-binding</keyword>
<protein>
    <recommendedName>
        <fullName evidence="16">Integrase catalytic domain-containing protein</fullName>
    </recommendedName>
</protein>
<evidence type="ECO:0000256" key="10">
    <source>
        <dbReference type="ARBA" id="ARBA00022908"/>
    </source>
</evidence>
<dbReference type="PROSITE" id="PS50994">
    <property type="entry name" value="INTEGRASE"/>
    <property type="match status" value="1"/>
</dbReference>
<dbReference type="GO" id="GO:0006508">
    <property type="term" value="P:proteolysis"/>
    <property type="evidence" value="ECO:0007669"/>
    <property type="project" value="UniProtKB-KW"/>
</dbReference>
<dbReference type="PROSITE" id="PS00141">
    <property type="entry name" value="ASP_PROTEASE"/>
    <property type="match status" value="1"/>
</dbReference>
<keyword evidence="12" id="KW-0239">DNA-directed DNA polymerase</keyword>
<dbReference type="Gene3D" id="3.10.10.10">
    <property type="entry name" value="HIV Type 1 Reverse Transcriptase, subunit A, domain 1"/>
    <property type="match status" value="1"/>
</dbReference>
<dbReference type="InterPro" id="IPR012337">
    <property type="entry name" value="RNaseH-like_sf"/>
</dbReference>
<dbReference type="InterPro" id="IPR043128">
    <property type="entry name" value="Rev_trsase/Diguanyl_cyclase"/>
</dbReference>
<dbReference type="Pfam" id="PF03732">
    <property type="entry name" value="Retrotrans_gag"/>
    <property type="match status" value="1"/>
</dbReference>
<evidence type="ECO:0000256" key="12">
    <source>
        <dbReference type="ARBA" id="ARBA00022932"/>
    </source>
</evidence>
<feature type="domain" description="Integrase catalytic" evidence="16">
    <location>
        <begin position="919"/>
        <end position="1014"/>
    </location>
</feature>
<dbReference type="InterPro" id="IPR001584">
    <property type="entry name" value="Integrase_cat-core"/>
</dbReference>
<dbReference type="InterPro" id="IPR041588">
    <property type="entry name" value="Integrase_H2C2"/>
</dbReference>
<feature type="region of interest" description="Disordered" evidence="15">
    <location>
        <begin position="254"/>
        <end position="295"/>
    </location>
</feature>
<dbReference type="InterPro" id="IPR056924">
    <property type="entry name" value="SH3_Tf2-1"/>
</dbReference>